<evidence type="ECO:0000259" key="2">
    <source>
        <dbReference type="Pfam" id="PF01425"/>
    </source>
</evidence>
<keyword evidence="4" id="KW-1185">Reference proteome</keyword>
<feature type="domain" description="Amidase" evidence="2">
    <location>
        <begin position="67"/>
        <end position="511"/>
    </location>
</feature>
<protein>
    <submittedName>
        <fullName evidence="3">Amidase</fullName>
    </submittedName>
</protein>
<evidence type="ECO:0000256" key="1">
    <source>
        <dbReference type="SAM" id="SignalP"/>
    </source>
</evidence>
<dbReference type="Pfam" id="PF01425">
    <property type="entry name" value="Amidase"/>
    <property type="match status" value="1"/>
</dbReference>
<keyword evidence="1" id="KW-0732">Signal</keyword>
<dbReference type="SUPFAM" id="SSF75304">
    <property type="entry name" value="Amidase signature (AS) enzymes"/>
    <property type="match status" value="1"/>
</dbReference>
<dbReference type="Proteomes" id="UP000564644">
    <property type="component" value="Unassembled WGS sequence"/>
</dbReference>
<organism evidence="3 4">
    <name type="scientific">Cohnella zeiphila</name>
    <dbReference type="NCBI Taxonomy" id="2761120"/>
    <lineage>
        <taxon>Bacteria</taxon>
        <taxon>Bacillati</taxon>
        <taxon>Bacillota</taxon>
        <taxon>Bacilli</taxon>
        <taxon>Bacillales</taxon>
        <taxon>Paenibacillaceae</taxon>
        <taxon>Cohnella</taxon>
    </lineage>
</organism>
<evidence type="ECO:0000313" key="4">
    <source>
        <dbReference type="Proteomes" id="UP000564644"/>
    </source>
</evidence>
<accession>A0A7X0VYU0</accession>
<reference evidence="3 4" key="1">
    <citation type="submission" date="2020-08" db="EMBL/GenBank/DDBJ databases">
        <title>Cohnella phylogeny.</title>
        <authorList>
            <person name="Dunlap C."/>
        </authorList>
    </citation>
    <scope>NUCLEOTIDE SEQUENCE [LARGE SCALE GENOMIC DNA]</scope>
    <source>
        <strain evidence="3 4">CBP 2801</strain>
    </source>
</reference>
<dbReference type="AlphaFoldDB" id="A0A7X0VYU0"/>
<sequence>MIKNRHSSFVFPNRLSLALVLTLAFTLLFPLASANAAGTASSFPFEEITLDELQAGYKNGDYTTEQVVQAYLDRIGTYESNYNAFTTMNSKALEEARDIDRRRAAGETLGSLAGVPIVIKEAVDMAGFPSTMGWAPLSKEKGGIELIPEKDAPVVARLKAAGAIIIGRTNIPAFSSSGTSASTSWDGDTYNAVDRKLVPGGSSSGTATAVSGNFAMLGIAEETGGSIQNPAAAQNLVGIKPTFGLVPNAGVVPLGGSTRDVIGTHARTVRDAALMLNVIAGYTHEDPKTVASIGNIPEDGYTYKLNNEELQGKRIGLYGPGWRDQSLTPETEALYDRAIEELKAQGATVVTNPFAGTDFAATVKSAANGIDSVYYDMEDYLKRLGPNAAIHSVEELIEKTGETPSVFDRYKGKLPDPDSQPDLSAFIDTRTQLLQIIDDVMDKYDLDAFVYPQMFKETPLLSSKDNIGATTVSEINLAGVPLVTVPAGYYKSGAPFELAFTGKMWSEADLLGMAYDYEQATKYRKAPVLVKKP</sequence>
<feature type="chain" id="PRO_5030585718" evidence="1">
    <location>
        <begin position="37"/>
        <end position="533"/>
    </location>
</feature>
<name>A0A7X0VYU0_9BACL</name>
<evidence type="ECO:0000313" key="3">
    <source>
        <dbReference type="EMBL" id="MBB6735351.1"/>
    </source>
</evidence>
<dbReference type="PANTHER" id="PTHR42678">
    <property type="entry name" value="AMIDASE"/>
    <property type="match status" value="1"/>
</dbReference>
<dbReference type="InterPro" id="IPR036928">
    <property type="entry name" value="AS_sf"/>
</dbReference>
<dbReference type="EMBL" id="JACJVO010000047">
    <property type="protein sequence ID" value="MBB6735351.1"/>
    <property type="molecule type" value="Genomic_DNA"/>
</dbReference>
<comment type="caution">
    <text evidence="3">The sequence shown here is derived from an EMBL/GenBank/DDBJ whole genome shotgun (WGS) entry which is preliminary data.</text>
</comment>
<dbReference type="Gene3D" id="3.90.1300.10">
    <property type="entry name" value="Amidase signature (AS) domain"/>
    <property type="match status" value="1"/>
</dbReference>
<feature type="signal peptide" evidence="1">
    <location>
        <begin position="1"/>
        <end position="36"/>
    </location>
</feature>
<dbReference type="RefSeq" id="WP_185133007.1">
    <property type="nucleotide sequence ID" value="NZ_JACJVO010000047.1"/>
</dbReference>
<proteinExistence type="predicted"/>
<gene>
    <name evidence="3" type="ORF">H7C18_31000</name>
</gene>
<dbReference type="PANTHER" id="PTHR42678:SF34">
    <property type="entry name" value="OS04G0183300 PROTEIN"/>
    <property type="match status" value="1"/>
</dbReference>
<dbReference type="InterPro" id="IPR023631">
    <property type="entry name" value="Amidase_dom"/>
</dbReference>